<protein>
    <recommendedName>
        <fullName evidence="1">Transposase IS200-like domain-containing protein</fullName>
    </recommendedName>
</protein>
<dbReference type="GeneID" id="78362859"/>
<sequence>MARLARLSLPSQVHYVRVYGAADISLMPMFEDLDAMLSLFSKVVSLHHVDMTGYAILPSQIDLLITPRNSAEDVSKFTQAFCRLYSRYFNDAYRRSGALWHGRFRSCVVQGKDRCLNALLYMEWLPETKGYQEAVLYPWSSYSHHAGLRNDYFMAPGKEYWGLGNTPFERQKAYKVLFPEGYPKREGEDLEKHLIRGWPWADREFLLENHVEPSRIWPERGRGRPRKSEISN</sequence>
<dbReference type="GO" id="GO:0003677">
    <property type="term" value="F:DNA binding"/>
    <property type="evidence" value="ECO:0007669"/>
    <property type="project" value="InterPro"/>
</dbReference>
<dbReference type="InterPro" id="IPR036515">
    <property type="entry name" value="Transposase_17_sf"/>
</dbReference>
<comment type="caution">
    <text evidence="2">The sequence shown here is derived from an EMBL/GenBank/DDBJ whole genome shotgun (WGS) entry which is preliminary data.</text>
</comment>
<accession>A0A227KIT0</accession>
<dbReference type="SUPFAM" id="SSF143422">
    <property type="entry name" value="Transposase IS200-like"/>
    <property type="match status" value="1"/>
</dbReference>
<evidence type="ECO:0000313" key="2">
    <source>
        <dbReference type="EMBL" id="OXE47816.1"/>
    </source>
</evidence>
<proteinExistence type="predicted"/>
<dbReference type="InterPro" id="IPR002686">
    <property type="entry name" value="Transposase_17"/>
</dbReference>
<dbReference type="GO" id="GO:0004803">
    <property type="term" value="F:transposase activity"/>
    <property type="evidence" value="ECO:0007669"/>
    <property type="project" value="InterPro"/>
</dbReference>
<organism evidence="2 3">
    <name type="scientific">Turicimonas muris</name>
    <dbReference type="NCBI Taxonomy" id="1796652"/>
    <lineage>
        <taxon>Bacteria</taxon>
        <taxon>Pseudomonadati</taxon>
        <taxon>Pseudomonadota</taxon>
        <taxon>Betaproteobacteria</taxon>
        <taxon>Burkholderiales</taxon>
        <taxon>Sutterellaceae</taxon>
        <taxon>Turicimonas</taxon>
    </lineage>
</organism>
<feature type="domain" description="Transposase IS200-like" evidence="1">
    <location>
        <begin position="10"/>
        <end position="125"/>
    </location>
</feature>
<evidence type="ECO:0000259" key="1">
    <source>
        <dbReference type="SMART" id="SM01321"/>
    </source>
</evidence>
<keyword evidence="3" id="KW-1185">Reference proteome</keyword>
<reference evidence="3" key="1">
    <citation type="submission" date="2017-05" db="EMBL/GenBank/DDBJ databases">
        <title>Improved OligoMM genomes.</title>
        <authorList>
            <person name="Garzetti D."/>
        </authorList>
    </citation>
    <scope>NUCLEOTIDE SEQUENCE [LARGE SCALE GENOMIC DNA]</scope>
    <source>
        <strain evidence="3">YL45</strain>
    </source>
</reference>
<dbReference type="SMART" id="SM01321">
    <property type="entry name" value="Y1_Tnp"/>
    <property type="match status" value="1"/>
</dbReference>
<dbReference type="PANTHER" id="PTHR34322">
    <property type="entry name" value="TRANSPOSASE, Y1_TNP DOMAIN-CONTAINING"/>
    <property type="match status" value="1"/>
</dbReference>
<gene>
    <name evidence="2" type="ORF">ADH67_08565</name>
</gene>
<dbReference type="Gene3D" id="3.30.70.1290">
    <property type="entry name" value="Transposase IS200-like"/>
    <property type="match status" value="1"/>
</dbReference>
<dbReference type="PANTHER" id="PTHR34322:SF2">
    <property type="entry name" value="TRANSPOSASE IS200-LIKE DOMAIN-CONTAINING PROTEIN"/>
    <property type="match status" value="1"/>
</dbReference>
<dbReference type="GO" id="GO:0006313">
    <property type="term" value="P:DNA transposition"/>
    <property type="evidence" value="ECO:0007669"/>
    <property type="project" value="InterPro"/>
</dbReference>
<evidence type="ECO:0000313" key="3">
    <source>
        <dbReference type="Proteomes" id="UP000214610"/>
    </source>
</evidence>
<dbReference type="AlphaFoldDB" id="A0A227KIT0"/>
<dbReference type="RefSeq" id="WP_066595409.1">
    <property type="nucleotide sequence ID" value="NZ_CAPCJR010000015.1"/>
</dbReference>
<name>A0A227KIT0_9BURK</name>
<dbReference type="EMBL" id="NHMP01000004">
    <property type="protein sequence ID" value="OXE47816.1"/>
    <property type="molecule type" value="Genomic_DNA"/>
</dbReference>
<dbReference type="Proteomes" id="UP000214610">
    <property type="component" value="Unassembled WGS sequence"/>
</dbReference>